<reference evidence="2" key="1">
    <citation type="journal article" date="2022" name="bioRxiv">
        <title>Sequencing and chromosome-scale assembly of the giantPleurodeles waltlgenome.</title>
        <authorList>
            <person name="Brown T."/>
            <person name="Elewa A."/>
            <person name="Iarovenko S."/>
            <person name="Subramanian E."/>
            <person name="Araus A.J."/>
            <person name="Petzold A."/>
            <person name="Susuki M."/>
            <person name="Suzuki K.-i.T."/>
            <person name="Hayashi T."/>
            <person name="Toyoda A."/>
            <person name="Oliveira C."/>
            <person name="Osipova E."/>
            <person name="Leigh N.D."/>
            <person name="Simon A."/>
            <person name="Yun M.H."/>
        </authorList>
    </citation>
    <scope>NUCLEOTIDE SEQUENCE</scope>
    <source>
        <strain evidence="2">20211129_DDA</strain>
        <tissue evidence="2">Liver</tissue>
    </source>
</reference>
<sequence>MARFGGVLTPHHNNAYSYGLQQQRFVGRPGISRLGRREPRVTGPGDQRKHGGHFGAAESSHETETSNRPQWLPDISSRMLLETGHVSTDLEAQSSTAKVTQRPDRA</sequence>
<dbReference type="EMBL" id="JANPWB010000009">
    <property type="protein sequence ID" value="KAJ1157811.1"/>
    <property type="molecule type" value="Genomic_DNA"/>
</dbReference>
<keyword evidence="3" id="KW-1185">Reference proteome</keyword>
<feature type="compositionally biased region" description="Polar residues" evidence="1">
    <location>
        <begin position="90"/>
        <end position="99"/>
    </location>
</feature>
<feature type="region of interest" description="Disordered" evidence="1">
    <location>
        <begin position="87"/>
        <end position="106"/>
    </location>
</feature>
<accession>A0AAV7S1K7</accession>
<dbReference type="AlphaFoldDB" id="A0AAV7S1K7"/>
<comment type="caution">
    <text evidence="2">The sequence shown here is derived from an EMBL/GenBank/DDBJ whole genome shotgun (WGS) entry which is preliminary data.</text>
</comment>
<gene>
    <name evidence="2" type="ORF">NDU88_010510</name>
</gene>
<evidence type="ECO:0000313" key="2">
    <source>
        <dbReference type="EMBL" id="KAJ1157811.1"/>
    </source>
</evidence>
<proteinExistence type="predicted"/>
<organism evidence="2 3">
    <name type="scientific">Pleurodeles waltl</name>
    <name type="common">Iberian ribbed newt</name>
    <dbReference type="NCBI Taxonomy" id="8319"/>
    <lineage>
        <taxon>Eukaryota</taxon>
        <taxon>Metazoa</taxon>
        <taxon>Chordata</taxon>
        <taxon>Craniata</taxon>
        <taxon>Vertebrata</taxon>
        <taxon>Euteleostomi</taxon>
        <taxon>Amphibia</taxon>
        <taxon>Batrachia</taxon>
        <taxon>Caudata</taxon>
        <taxon>Salamandroidea</taxon>
        <taxon>Salamandridae</taxon>
        <taxon>Pleurodelinae</taxon>
        <taxon>Pleurodeles</taxon>
    </lineage>
</organism>
<evidence type="ECO:0000313" key="3">
    <source>
        <dbReference type="Proteomes" id="UP001066276"/>
    </source>
</evidence>
<name>A0AAV7S1K7_PLEWA</name>
<dbReference type="Proteomes" id="UP001066276">
    <property type="component" value="Chromosome 5"/>
</dbReference>
<feature type="region of interest" description="Disordered" evidence="1">
    <location>
        <begin position="28"/>
        <end position="71"/>
    </location>
</feature>
<evidence type="ECO:0000256" key="1">
    <source>
        <dbReference type="SAM" id="MobiDB-lite"/>
    </source>
</evidence>
<protein>
    <submittedName>
        <fullName evidence="2">Uncharacterized protein</fullName>
    </submittedName>
</protein>